<organism evidence="5 6">
    <name type="scientific">Parablautia intestinalis</name>
    <dbReference type="NCBI Taxonomy" id="2320100"/>
    <lineage>
        <taxon>Bacteria</taxon>
        <taxon>Bacillati</taxon>
        <taxon>Bacillota</taxon>
        <taxon>Clostridia</taxon>
        <taxon>Lachnospirales</taxon>
        <taxon>Lachnospiraceae</taxon>
        <taxon>Parablautia</taxon>
    </lineage>
</organism>
<dbReference type="GO" id="GO:0003700">
    <property type="term" value="F:DNA-binding transcription factor activity"/>
    <property type="evidence" value="ECO:0007669"/>
    <property type="project" value="InterPro"/>
</dbReference>
<dbReference type="InterPro" id="IPR000835">
    <property type="entry name" value="HTH_MarR-typ"/>
</dbReference>
<dbReference type="AlphaFoldDB" id="A0A3A9AP98"/>
<dbReference type="InterPro" id="IPR011991">
    <property type="entry name" value="ArsR-like_HTH"/>
</dbReference>
<dbReference type="InterPro" id="IPR036388">
    <property type="entry name" value="WH-like_DNA-bd_sf"/>
</dbReference>
<dbReference type="EMBL" id="RAYQ01000003">
    <property type="protein sequence ID" value="RKI93217.1"/>
    <property type="molecule type" value="Genomic_DNA"/>
</dbReference>
<evidence type="ECO:0000313" key="5">
    <source>
        <dbReference type="EMBL" id="RKI93217.1"/>
    </source>
</evidence>
<keyword evidence="1" id="KW-0805">Transcription regulation</keyword>
<name>A0A3A9AP98_9FIRM</name>
<dbReference type="PROSITE" id="PS50995">
    <property type="entry name" value="HTH_MARR_2"/>
    <property type="match status" value="1"/>
</dbReference>
<comment type="caution">
    <text evidence="5">The sequence shown here is derived from an EMBL/GenBank/DDBJ whole genome shotgun (WGS) entry which is preliminary data.</text>
</comment>
<protein>
    <submittedName>
        <fullName evidence="5">MarR family transcriptional regulator</fullName>
    </submittedName>
</protein>
<dbReference type="SMART" id="SM00347">
    <property type="entry name" value="HTH_MARR"/>
    <property type="match status" value="1"/>
</dbReference>
<proteinExistence type="predicted"/>
<dbReference type="PRINTS" id="PR00598">
    <property type="entry name" value="HTHMARR"/>
</dbReference>
<dbReference type="Proteomes" id="UP000280696">
    <property type="component" value="Unassembled WGS sequence"/>
</dbReference>
<dbReference type="PANTHER" id="PTHR42756:SF1">
    <property type="entry name" value="TRANSCRIPTIONAL REPRESSOR OF EMRAB OPERON"/>
    <property type="match status" value="1"/>
</dbReference>
<evidence type="ECO:0000256" key="2">
    <source>
        <dbReference type="ARBA" id="ARBA00023125"/>
    </source>
</evidence>
<evidence type="ECO:0000256" key="3">
    <source>
        <dbReference type="ARBA" id="ARBA00023163"/>
    </source>
</evidence>
<dbReference type="SUPFAM" id="SSF46785">
    <property type="entry name" value="Winged helix' DNA-binding domain"/>
    <property type="match status" value="1"/>
</dbReference>
<evidence type="ECO:0000313" key="6">
    <source>
        <dbReference type="Proteomes" id="UP000280696"/>
    </source>
</evidence>
<dbReference type="RefSeq" id="WP_120467150.1">
    <property type="nucleotide sequence ID" value="NZ_CATAJS010000003.1"/>
</dbReference>
<dbReference type="InterPro" id="IPR036390">
    <property type="entry name" value="WH_DNA-bd_sf"/>
</dbReference>
<keyword evidence="3" id="KW-0804">Transcription</keyword>
<reference evidence="5 6" key="1">
    <citation type="submission" date="2018-09" db="EMBL/GenBank/DDBJ databases">
        <title>Murine metabolic-syndrome-specific gut microbial biobank.</title>
        <authorList>
            <person name="Liu C."/>
        </authorList>
    </citation>
    <scope>NUCLEOTIDE SEQUENCE [LARGE SCALE GENOMIC DNA]</scope>
    <source>
        <strain evidence="5 6">0.1xD8-82</strain>
    </source>
</reference>
<dbReference type="Pfam" id="PF01047">
    <property type="entry name" value="MarR"/>
    <property type="match status" value="1"/>
</dbReference>
<evidence type="ECO:0000256" key="1">
    <source>
        <dbReference type="ARBA" id="ARBA00023015"/>
    </source>
</evidence>
<gene>
    <name evidence="5" type="ORF">D7V94_04375</name>
</gene>
<accession>A0A3A9AP98</accession>
<keyword evidence="2" id="KW-0238">DNA-binding</keyword>
<dbReference type="OrthoDB" id="1903875at2"/>
<evidence type="ECO:0000259" key="4">
    <source>
        <dbReference type="PROSITE" id="PS50995"/>
    </source>
</evidence>
<sequence length="148" mass="17115">MEKAREYRLVNLFRLADQSFKRAIDKKVADTGVYRSQHRILMILGEHPDCSQTELAEKLDISPAAVAVTLKKLEKAGYISRQCSAEDNRMNHVVMTDKGLRTIDISLSYFQEIEDALFRGFSGEETALLEEFFLRIIKNGEDYYQNMR</sequence>
<dbReference type="CDD" id="cd00090">
    <property type="entry name" value="HTH_ARSR"/>
    <property type="match status" value="1"/>
</dbReference>
<dbReference type="PANTHER" id="PTHR42756">
    <property type="entry name" value="TRANSCRIPTIONAL REGULATOR, MARR"/>
    <property type="match status" value="1"/>
</dbReference>
<dbReference type="Gene3D" id="1.10.10.10">
    <property type="entry name" value="Winged helix-like DNA-binding domain superfamily/Winged helix DNA-binding domain"/>
    <property type="match status" value="1"/>
</dbReference>
<feature type="domain" description="HTH marR-type" evidence="4">
    <location>
        <begin position="6"/>
        <end position="138"/>
    </location>
</feature>
<dbReference type="GO" id="GO:0003677">
    <property type="term" value="F:DNA binding"/>
    <property type="evidence" value="ECO:0007669"/>
    <property type="project" value="UniProtKB-KW"/>
</dbReference>
<keyword evidence="6" id="KW-1185">Reference proteome</keyword>